<feature type="region of interest" description="Disordered" evidence="1">
    <location>
        <begin position="1"/>
        <end position="45"/>
    </location>
</feature>
<keyword evidence="3" id="KW-1185">Reference proteome</keyword>
<sequence length="499" mass="55531">MVSAAPEEAAKPKTPPTAAPTAAATATEATTTMTATSSSTSSTTATATAVTETAVGEFLQLYAIRTAAPAETDEPREAPTELRSLPAELIEEVCAALQDDRQALHNFRLTGSRYWATGGRFVLPVVRALFTMDSMRQLTRLSADHPQLAVGVRKLELSAAWIDHPHQRLDHVYLCRVYEARLHQALQPSAAADRPGFARLRHIILHCGHELPPAWPEPAELLEPAEPEYFTKEIRLRSGATPVRDVLGALESSGANGTLTRLELRGLDWAVFLNACTMNEFGGTDGDPPRLLPRLRHLRLDFDFQPHMWWYIDGDAEDDGHHTGTSRPVGGFLADRRMRALEVLDVRATGSTDQSLVTLADNWPGGINLKETISPRCFWPRLRVLRLDSVWCDGDELIKVLIRHEKTLRELKMVDVHLLSSWPRLLHSVRERLCLTTAVVDADPMLTGCSEEEDTKGAIEWWVIDDKLHRAIGDWLCCRTPGECPLNDDMLMHGCYQEP</sequence>
<accession>A0AAE0NAR6</accession>
<dbReference type="Proteomes" id="UP001287356">
    <property type="component" value="Unassembled WGS sequence"/>
</dbReference>
<reference evidence="2" key="1">
    <citation type="journal article" date="2023" name="Mol. Phylogenet. Evol.">
        <title>Genome-scale phylogeny and comparative genomics of the fungal order Sordariales.</title>
        <authorList>
            <person name="Hensen N."/>
            <person name="Bonometti L."/>
            <person name="Westerberg I."/>
            <person name="Brannstrom I.O."/>
            <person name="Guillou S."/>
            <person name="Cros-Aarteil S."/>
            <person name="Calhoun S."/>
            <person name="Haridas S."/>
            <person name="Kuo A."/>
            <person name="Mondo S."/>
            <person name="Pangilinan J."/>
            <person name="Riley R."/>
            <person name="LaButti K."/>
            <person name="Andreopoulos B."/>
            <person name="Lipzen A."/>
            <person name="Chen C."/>
            <person name="Yan M."/>
            <person name="Daum C."/>
            <person name="Ng V."/>
            <person name="Clum A."/>
            <person name="Steindorff A."/>
            <person name="Ohm R.A."/>
            <person name="Martin F."/>
            <person name="Silar P."/>
            <person name="Natvig D.O."/>
            <person name="Lalanne C."/>
            <person name="Gautier V."/>
            <person name="Ament-Velasquez S.L."/>
            <person name="Kruys A."/>
            <person name="Hutchinson M.I."/>
            <person name="Powell A.J."/>
            <person name="Barry K."/>
            <person name="Miller A.N."/>
            <person name="Grigoriev I.V."/>
            <person name="Debuchy R."/>
            <person name="Gladieux P."/>
            <person name="Hiltunen Thoren M."/>
            <person name="Johannesson H."/>
        </authorList>
    </citation>
    <scope>NUCLEOTIDE SEQUENCE</scope>
    <source>
        <strain evidence="2">CBS 958.72</strain>
    </source>
</reference>
<dbReference type="AlphaFoldDB" id="A0AAE0NAR6"/>
<reference evidence="2" key="2">
    <citation type="submission" date="2023-06" db="EMBL/GenBank/DDBJ databases">
        <authorList>
            <consortium name="Lawrence Berkeley National Laboratory"/>
            <person name="Haridas S."/>
            <person name="Hensen N."/>
            <person name="Bonometti L."/>
            <person name="Westerberg I."/>
            <person name="Brannstrom I.O."/>
            <person name="Guillou S."/>
            <person name="Cros-Aarteil S."/>
            <person name="Calhoun S."/>
            <person name="Kuo A."/>
            <person name="Mondo S."/>
            <person name="Pangilinan J."/>
            <person name="Riley R."/>
            <person name="Labutti K."/>
            <person name="Andreopoulos B."/>
            <person name="Lipzen A."/>
            <person name="Chen C."/>
            <person name="Yanf M."/>
            <person name="Daum C."/>
            <person name="Ng V."/>
            <person name="Clum A."/>
            <person name="Steindorff A."/>
            <person name="Ohm R."/>
            <person name="Martin F."/>
            <person name="Silar P."/>
            <person name="Natvig D."/>
            <person name="Lalanne C."/>
            <person name="Gautier V."/>
            <person name="Ament-Velasquez S.L."/>
            <person name="Kruys A."/>
            <person name="Hutchinson M.I."/>
            <person name="Powell A.J."/>
            <person name="Barry K."/>
            <person name="Miller A.N."/>
            <person name="Grigoriev I.V."/>
            <person name="Debuchy R."/>
            <person name="Gladieux P."/>
            <person name="Thoren M.H."/>
            <person name="Johannesson H."/>
        </authorList>
    </citation>
    <scope>NUCLEOTIDE SEQUENCE</scope>
    <source>
        <strain evidence="2">CBS 958.72</strain>
    </source>
</reference>
<gene>
    <name evidence="2" type="ORF">B0T24DRAFT_718245</name>
</gene>
<feature type="compositionally biased region" description="Low complexity" evidence="1">
    <location>
        <begin position="19"/>
        <end position="45"/>
    </location>
</feature>
<name>A0AAE0NAR6_9PEZI</name>
<evidence type="ECO:0000313" key="2">
    <source>
        <dbReference type="EMBL" id="KAK3375704.1"/>
    </source>
</evidence>
<evidence type="ECO:0000313" key="3">
    <source>
        <dbReference type="Proteomes" id="UP001287356"/>
    </source>
</evidence>
<protein>
    <submittedName>
        <fullName evidence="2">Uncharacterized protein</fullName>
    </submittedName>
</protein>
<dbReference type="EMBL" id="JAULSN010000003">
    <property type="protein sequence ID" value="KAK3375704.1"/>
    <property type="molecule type" value="Genomic_DNA"/>
</dbReference>
<proteinExistence type="predicted"/>
<organism evidence="2 3">
    <name type="scientific">Lasiosphaeria ovina</name>
    <dbReference type="NCBI Taxonomy" id="92902"/>
    <lineage>
        <taxon>Eukaryota</taxon>
        <taxon>Fungi</taxon>
        <taxon>Dikarya</taxon>
        <taxon>Ascomycota</taxon>
        <taxon>Pezizomycotina</taxon>
        <taxon>Sordariomycetes</taxon>
        <taxon>Sordariomycetidae</taxon>
        <taxon>Sordariales</taxon>
        <taxon>Lasiosphaeriaceae</taxon>
        <taxon>Lasiosphaeria</taxon>
    </lineage>
</organism>
<evidence type="ECO:0000256" key="1">
    <source>
        <dbReference type="SAM" id="MobiDB-lite"/>
    </source>
</evidence>
<comment type="caution">
    <text evidence="2">The sequence shown here is derived from an EMBL/GenBank/DDBJ whole genome shotgun (WGS) entry which is preliminary data.</text>
</comment>